<comment type="caution">
    <text evidence="1">The sequence shown here is derived from an EMBL/GenBank/DDBJ whole genome shotgun (WGS) entry which is preliminary data.</text>
</comment>
<evidence type="ECO:0000313" key="2">
    <source>
        <dbReference type="Proteomes" id="UP001186974"/>
    </source>
</evidence>
<keyword evidence="2" id="KW-1185">Reference proteome</keyword>
<protein>
    <submittedName>
        <fullName evidence="1">Uncharacterized protein</fullName>
    </submittedName>
</protein>
<gene>
    <name evidence="1" type="ORF">LTS18_003250</name>
</gene>
<proteinExistence type="predicted"/>
<reference evidence="1" key="1">
    <citation type="submission" date="2024-09" db="EMBL/GenBank/DDBJ databases">
        <title>Black Yeasts Isolated from many extreme environments.</title>
        <authorList>
            <person name="Coleine C."/>
            <person name="Stajich J.E."/>
            <person name="Selbmann L."/>
        </authorList>
    </citation>
    <scope>NUCLEOTIDE SEQUENCE</scope>
    <source>
        <strain evidence="1">CCFEE 5737</strain>
    </source>
</reference>
<name>A0ACC3DTR2_9PEZI</name>
<evidence type="ECO:0000313" key="1">
    <source>
        <dbReference type="EMBL" id="KAK3080052.1"/>
    </source>
</evidence>
<sequence>MNETNTPSRTTLSLHLPIPSPQRALTTVYLMNNLPHNLPHNLPKSRRAHVPTILTLQRSIGDCADEVTWLSYISISESPTPSRAGTGA</sequence>
<accession>A0ACC3DTR2</accession>
<dbReference type="EMBL" id="JAWDJW010000767">
    <property type="protein sequence ID" value="KAK3080052.1"/>
    <property type="molecule type" value="Genomic_DNA"/>
</dbReference>
<dbReference type="Proteomes" id="UP001186974">
    <property type="component" value="Unassembled WGS sequence"/>
</dbReference>
<organism evidence="1 2">
    <name type="scientific">Coniosporium uncinatum</name>
    <dbReference type="NCBI Taxonomy" id="93489"/>
    <lineage>
        <taxon>Eukaryota</taxon>
        <taxon>Fungi</taxon>
        <taxon>Dikarya</taxon>
        <taxon>Ascomycota</taxon>
        <taxon>Pezizomycotina</taxon>
        <taxon>Dothideomycetes</taxon>
        <taxon>Dothideomycetes incertae sedis</taxon>
        <taxon>Coniosporium</taxon>
    </lineage>
</organism>